<dbReference type="Proteomes" id="UP000252519">
    <property type="component" value="Unassembled WGS sequence"/>
</dbReference>
<organism evidence="2 3">
    <name type="scientific">Ancylostoma caninum</name>
    <name type="common">Dog hookworm</name>
    <dbReference type="NCBI Taxonomy" id="29170"/>
    <lineage>
        <taxon>Eukaryota</taxon>
        <taxon>Metazoa</taxon>
        <taxon>Ecdysozoa</taxon>
        <taxon>Nematoda</taxon>
        <taxon>Chromadorea</taxon>
        <taxon>Rhabditida</taxon>
        <taxon>Rhabditina</taxon>
        <taxon>Rhabditomorpha</taxon>
        <taxon>Strongyloidea</taxon>
        <taxon>Ancylostomatidae</taxon>
        <taxon>Ancylostomatinae</taxon>
        <taxon>Ancylostoma</taxon>
    </lineage>
</organism>
<comment type="caution">
    <text evidence="2">The sequence shown here is derived from an EMBL/GenBank/DDBJ whole genome shotgun (WGS) entry which is preliminary data.</text>
</comment>
<evidence type="ECO:0000313" key="3">
    <source>
        <dbReference type="Proteomes" id="UP000252519"/>
    </source>
</evidence>
<feature type="region of interest" description="Disordered" evidence="1">
    <location>
        <begin position="36"/>
        <end position="60"/>
    </location>
</feature>
<feature type="compositionally biased region" description="Basic and acidic residues" evidence="1">
    <location>
        <begin position="36"/>
        <end position="47"/>
    </location>
</feature>
<keyword evidence="3" id="KW-1185">Reference proteome</keyword>
<feature type="region of interest" description="Disordered" evidence="1">
    <location>
        <begin position="1"/>
        <end position="21"/>
    </location>
</feature>
<gene>
    <name evidence="2" type="ORF">ANCCAN_06942</name>
</gene>
<reference evidence="2 3" key="1">
    <citation type="submission" date="2014-10" db="EMBL/GenBank/DDBJ databases">
        <title>Draft genome of the hookworm Ancylostoma caninum.</title>
        <authorList>
            <person name="Mitreva M."/>
        </authorList>
    </citation>
    <scope>NUCLEOTIDE SEQUENCE [LARGE SCALE GENOMIC DNA]</scope>
    <source>
        <strain evidence="2 3">Baltimore</strain>
    </source>
</reference>
<name>A0A368GRL5_ANCCA</name>
<protein>
    <submittedName>
        <fullName evidence="2">Uncharacterized protein</fullName>
    </submittedName>
</protein>
<evidence type="ECO:0000313" key="2">
    <source>
        <dbReference type="EMBL" id="RCN47011.1"/>
    </source>
</evidence>
<sequence>MGIQEDEMAMHYSSDEDDGNQVRSIVNVVTHVKQRLDDVERTDKAREGGPTPRGDNQEGIDWSVLRAKLEAMCCDVIGGNKKGSRSAVQL</sequence>
<dbReference type="EMBL" id="JOJR01000069">
    <property type="protein sequence ID" value="RCN47011.1"/>
    <property type="molecule type" value="Genomic_DNA"/>
</dbReference>
<evidence type="ECO:0000256" key="1">
    <source>
        <dbReference type="SAM" id="MobiDB-lite"/>
    </source>
</evidence>
<proteinExistence type="predicted"/>
<accession>A0A368GRL5</accession>
<dbReference type="AlphaFoldDB" id="A0A368GRL5"/>